<keyword evidence="1" id="KW-0732">Signal</keyword>
<sequence>MRISILATITAALLPTTILGCKCIDKNGGQHADATSAACKILNGTFRDNDCAASSISEKLSNFHYYCKVQGWRSDCRCPSGCREAPSQEEIEKFMAGLGKDTKGED</sequence>
<dbReference type="AlphaFoldDB" id="A0A6A6SBY3"/>
<dbReference type="EMBL" id="MU006778">
    <property type="protein sequence ID" value="KAF2644772.1"/>
    <property type="molecule type" value="Genomic_DNA"/>
</dbReference>
<feature type="chain" id="PRO_5025608554" evidence="1">
    <location>
        <begin position="21"/>
        <end position="106"/>
    </location>
</feature>
<protein>
    <submittedName>
        <fullName evidence="2">Uncharacterized protein</fullName>
    </submittedName>
</protein>
<evidence type="ECO:0000256" key="1">
    <source>
        <dbReference type="SAM" id="SignalP"/>
    </source>
</evidence>
<evidence type="ECO:0000313" key="2">
    <source>
        <dbReference type="EMBL" id="KAF2644772.1"/>
    </source>
</evidence>
<evidence type="ECO:0000313" key="3">
    <source>
        <dbReference type="Proteomes" id="UP000799753"/>
    </source>
</evidence>
<name>A0A6A6SBY3_9PLEO</name>
<feature type="signal peptide" evidence="1">
    <location>
        <begin position="1"/>
        <end position="20"/>
    </location>
</feature>
<organism evidence="2 3">
    <name type="scientific">Massarina eburnea CBS 473.64</name>
    <dbReference type="NCBI Taxonomy" id="1395130"/>
    <lineage>
        <taxon>Eukaryota</taxon>
        <taxon>Fungi</taxon>
        <taxon>Dikarya</taxon>
        <taxon>Ascomycota</taxon>
        <taxon>Pezizomycotina</taxon>
        <taxon>Dothideomycetes</taxon>
        <taxon>Pleosporomycetidae</taxon>
        <taxon>Pleosporales</taxon>
        <taxon>Massarineae</taxon>
        <taxon>Massarinaceae</taxon>
        <taxon>Massarina</taxon>
    </lineage>
</organism>
<dbReference type="PROSITE" id="PS51257">
    <property type="entry name" value="PROKAR_LIPOPROTEIN"/>
    <property type="match status" value="1"/>
</dbReference>
<gene>
    <name evidence="2" type="ORF">P280DRAFT_466044</name>
</gene>
<proteinExistence type="predicted"/>
<reference evidence="2" key="1">
    <citation type="journal article" date="2020" name="Stud. Mycol.">
        <title>101 Dothideomycetes genomes: a test case for predicting lifestyles and emergence of pathogens.</title>
        <authorList>
            <person name="Haridas S."/>
            <person name="Albert R."/>
            <person name="Binder M."/>
            <person name="Bloem J."/>
            <person name="Labutti K."/>
            <person name="Salamov A."/>
            <person name="Andreopoulos B."/>
            <person name="Baker S."/>
            <person name="Barry K."/>
            <person name="Bills G."/>
            <person name="Bluhm B."/>
            <person name="Cannon C."/>
            <person name="Castanera R."/>
            <person name="Culley D."/>
            <person name="Daum C."/>
            <person name="Ezra D."/>
            <person name="Gonzalez J."/>
            <person name="Henrissat B."/>
            <person name="Kuo A."/>
            <person name="Liang C."/>
            <person name="Lipzen A."/>
            <person name="Lutzoni F."/>
            <person name="Magnuson J."/>
            <person name="Mondo S."/>
            <person name="Nolan M."/>
            <person name="Ohm R."/>
            <person name="Pangilinan J."/>
            <person name="Park H.-J."/>
            <person name="Ramirez L."/>
            <person name="Alfaro M."/>
            <person name="Sun H."/>
            <person name="Tritt A."/>
            <person name="Yoshinaga Y."/>
            <person name="Zwiers L.-H."/>
            <person name="Turgeon B."/>
            <person name="Goodwin S."/>
            <person name="Spatafora J."/>
            <person name="Crous P."/>
            <person name="Grigoriev I."/>
        </authorList>
    </citation>
    <scope>NUCLEOTIDE SEQUENCE</scope>
    <source>
        <strain evidence="2">CBS 473.64</strain>
    </source>
</reference>
<accession>A0A6A6SBY3</accession>
<dbReference type="OrthoDB" id="5228648at2759"/>
<dbReference type="Proteomes" id="UP000799753">
    <property type="component" value="Unassembled WGS sequence"/>
</dbReference>
<keyword evidence="3" id="KW-1185">Reference proteome</keyword>